<organism evidence="1 2">
    <name type="scientific">Auraticoccus cholistanensis</name>
    <dbReference type="NCBI Taxonomy" id="2656650"/>
    <lineage>
        <taxon>Bacteria</taxon>
        <taxon>Bacillati</taxon>
        <taxon>Actinomycetota</taxon>
        <taxon>Actinomycetes</taxon>
        <taxon>Propionibacteriales</taxon>
        <taxon>Propionibacteriaceae</taxon>
        <taxon>Auraticoccus</taxon>
    </lineage>
</organism>
<dbReference type="Proteomes" id="UP000435304">
    <property type="component" value="Unassembled WGS sequence"/>
</dbReference>
<sequence>MHRVTLRYWAGARAAAGVETEQVQASSLAEALEAVKAARPGDAEFARVLDVCSLLRDRRTVPRAALAEPLDADAELELLPPFAGG</sequence>
<evidence type="ECO:0000313" key="1">
    <source>
        <dbReference type="EMBL" id="MVA77735.1"/>
    </source>
</evidence>
<protein>
    <submittedName>
        <fullName evidence="1">MoaD/ThiS family protein</fullName>
    </submittedName>
</protein>
<comment type="caution">
    <text evidence="1">The sequence shown here is derived from an EMBL/GenBank/DDBJ whole genome shotgun (WGS) entry which is preliminary data.</text>
</comment>
<dbReference type="InterPro" id="IPR012675">
    <property type="entry name" value="Beta-grasp_dom_sf"/>
</dbReference>
<gene>
    <name evidence="1" type="ORF">GC722_17195</name>
</gene>
<evidence type="ECO:0000313" key="2">
    <source>
        <dbReference type="Proteomes" id="UP000435304"/>
    </source>
</evidence>
<dbReference type="RefSeq" id="WP_156611947.1">
    <property type="nucleotide sequence ID" value="NZ_WPCU01000010.1"/>
</dbReference>
<name>A0A6A9V2A0_9ACTN</name>
<dbReference type="CDD" id="cd17040">
    <property type="entry name" value="Ubl_MoaD_like"/>
    <property type="match status" value="1"/>
</dbReference>
<proteinExistence type="predicted"/>
<dbReference type="EMBL" id="WPCU01000010">
    <property type="protein sequence ID" value="MVA77735.1"/>
    <property type="molecule type" value="Genomic_DNA"/>
</dbReference>
<dbReference type="Gene3D" id="3.10.20.30">
    <property type="match status" value="1"/>
</dbReference>
<accession>A0A6A9V2A0</accession>
<dbReference type="InterPro" id="IPR016155">
    <property type="entry name" value="Mopterin_synth/thiamin_S_b"/>
</dbReference>
<dbReference type="Pfam" id="PF02597">
    <property type="entry name" value="ThiS"/>
    <property type="match status" value="1"/>
</dbReference>
<keyword evidence="2" id="KW-1185">Reference proteome</keyword>
<reference evidence="1 2" key="1">
    <citation type="submission" date="2019-12" db="EMBL/GenBank/DDBJ databases">
        <title>Auraticoccus cholistani sp. nov., an actinomycete isolated from soil of Cholistan desert.</title>
        <authorList>
            <person name="Cheema M.T."/>
        </authorList>
    </citation>
    <scope>NUCLEOTIDE SEQUENCE [LARGE SCALE GENOMIC DNA]</scope>
    <source>
        <strain evidence="1 2">F435</strain>
    </source>
</reference>
<dbReference type="SUPFAM" id="SSF54285">
    <property type="entry name" value="MoaD/ThiS"/>
    <property type="match status" value="1"/>
</dbReference>
<dbReference type="InterPro" id="IPR003749">
    <property type="entry name" value="ThiS/MoaD-like"/>
</dbReference>
<dbReference type="AlphaFoldDB" id="A0A6A9V2A0"/>